<keyword evidence="1" id="KW-0812">Transmembrane</keyword>
<sequence>MATAITDVQFQLQKYMLLSGIIQILFCCLEGPAIAAMPNKAMGKAAHHQFGHNGELLIALAFAFPLCNLSPALLWATFFLLQIGTWCNGLSYLIVAATDCPNPLFENTPGLVAPGNGTGNIYTTASTIGLMALTAPGIVFGLLLLFIGVVRSGPAKSKTE</sequence>
<dbReference type="AlphaFoldDB" id="A0A6S8DRP8"/>
<gene>
    <name evidence="2" type="ORF">ASTO00021_LOCUS11472</name>
    <name evidence="3" type="ORF">ASTO00021_LOCUS11473</name>
    <name evidence="4" type="ORF">ASTO00021_LOCUS11474</name>
</gene>
<feature type="transmembrane region" description="Helical" evidence="1">
    <location>
        <begin position="56"/>
        <end position="81"/>
    </location>
</feature>
<organism evidence="2">
    <name type="scientific">Aplanochytrium stocchinoi</name>
    <dbReference type="NCBI Taxonomy" id="215587"/>
    <lineage>
        <taxon>Eukaryota</taxon>
        <taxon>Sar</taxon>
        <taxon>Stramenopiles</taxon>
        <taxon>Bigyra</taxon>
        <taxon>Labyrinthulomycetes</taxon>
        <taxon>Thraustochytrida</taxon>
        <taxon>Thraustochytriidae</taxon>
        <taxon>Aplanochytrium</taxon>
    </lineage>
</organism>
<name>A0A6S8DRP8_9STRA</name>
<feature type="transmembrane region" description="Helical" evidence="1">
    <location>
        <begin position="15"/>
        <end position="35"/>
    </location>
</feature>
<dbReference type="EMBL" id="HBIN01015123">
    <property type="protein sequence ID" value="CAE0441341.1"/>
    <property type="molecule type" value="Transcribed_RNA"/>
</dbReference>
<accession>A0A6S8DRP8</accession>
<reference evidence="2" key="1">
    <citation type="submission" date="2021-01" db="EMBL/GenBank/DDBJ databases">
        <authorList>
            <person name="Corre E."/>
            <person name="Pelletier E."/>
            <person name="Niang G."/>
            <person name="Scheremetjew M."/>
            <person name="Finn R."/>
            <person name="Kale V."/>
            <person name="Holt S."/>
            <person name="Cochrane G."/>
            <person name="Meng A."/>
            <person name="Brown T."/>
            <person name="Cohen L."/>
        </authorList>
    </citation>
    <scope>NUCLEOTIDE SEQUENCE</scope>
    <source>
        <strain evidence="2">GSBS06</strain>
    </source>
</reference>
<evidence type="ECO:0000313" key="3">
    <source>
        <dbReference type="EMBL" id="CAE0441342.1"/>
    </source>
</evidence>
<keyword evidence="1" id="KW-0472">Membrane</keyword>
<dbReference type="EMBL" id="HBIN01015124">
    <property type="protein sequence ID" value="CAE0441342.1"/>
    <property type="molecule type" value="Transcribed_RNA"/>
</dbReference>
<evidence type="ECO:0000256" key="1">
    <source>
        <dbReference type="SAM" id="Phobius"/>
    </source>
</evidence>
<proteinExistence type="predicted"/>
<keyword evidence="1" id="KW-1133">Transmembrane helix</keyword>
<protein>
    <submittedName>
        <fullName evidence="2">Uncharacterized protein</fullName>
    </submittedName>
</protein>
<evidence type="ECO:0000313" key="4">
    <source>
        <dbReference type="EMBL" id="CAE0441343.1"/>
    </source>
</evidence>
<evidence type="ECO:0000313" key="2">
    <source>
        <dbReference type="EMBL" id="CAE0441341.1"/>
    </source>
</evidence>
<dbReference type="EMBL" id="HBIN01015125">
    <property type="protein sequence ID" value="CAE0441343.1"/>
    <property type="molecule type" value="Transcribed_RNA"/>
</dbReference>
<feature type="transmembrane region" description="Helical" evidence="1">
    <location>
        <begin position="128"/>
        <end position="150"/>
    </location>
</feature>